<feature type="region of interest" description="Disordered" evidence="1">
    <location>
        <begin position="125"/>
        <end position="257"/>
    </location>
</feature>
<dbReference type="RefSeq" id="XP_013257127.1">
    <property type="nucleotide sequence ID" value="XM_013401673.1"/>
</dbReference>
<accession>A0A072P4A1</accession>
<sequence>MSVHRQGTSASSTSVPRRSTSGRSIATNSPTSYVALMRRQKATVWCDRSQNIDPRLAAAQKAARHRAALEVAGVASAGRTNTINSGGVVGKIRHGGVPKAPYVPANLNGATVPLRLSANEMIGDEDGGLSLGENSMVHGRSGSGRSSTNSAKYRSGYPRPEGGRFSTTSTPPSGEGSPSQSIPEQPETRNATASGKKEYFINNEDGDATPAESEDSFGELKDMTGPSAVQQALAQAKKNDDLRRRGSVDERAMSMGSGVRLFVANPDLDND</sequence>
<proteinExistence type="predicted"/>
<dbReference type="STRING" id="1182545.A0A072P4A1"/>
<feature type="compositionally biased region" description="Basic and acidic residues" evidence="1">
    <location>
        <begin position="237"/>
        <end position="252"/>
    </location>
</feature>
<reference evidence="2 3" key="1">
    <citation type="submission" date="2013-03" db="EMBL/GenBank/DDBJ databases">
        <title>The Genome Sequence of Exophiala aquamarina CBS 119918.</title>
        <authorList>
            <consortium name="The Broad Institute Genomics Platform"/>
            <person name="Cuomo C."/>
            <person name="de Hoog S."/>
            <person name="Gorbushina A."/>
            <person name="Walker B."/>
            <person name="Young S.K."/>
            <person name="Zeng Q."/>
            <person name="Gargeya S."/>
            <person name="Fitzgerald M."/>
            <person name="Haas B."/>
            <person name="Abouelleil A."/>
            <person name="Allen A.W."/>
            <person name="Alvarado L."/>
            <person name="Arachchi H.M."/>
            <person name="Berlin A.M."/>
            <person name="Chapman S.B."/>
            <person name="Gainer-Dewar J."/>
            <person name="Goldberg J."/>
            <person name="Griggs A."/>
            <person name="Gujja S."/>
            <person name="Hansen M."/>
            <person name="Howarth C."/>
            <person name="Imamovic A."/>
            <person name="Ireland A."/>
            <person name="Larimer J."/>
            <person name="McCowan C."/>
            <person name="Murphy C."/>
            <person name="Pearson M."/>
            <person name="Poon T.W."/>
            <person name="Priest M."/>
            <person name="Roberts A."/>
            <person name="Saif S."/>
            <person name="Shea T."/>
            <person name="Sisk P."/>
            <person name="Sykes S."/>
            <person name="Wortman J."/>
            <person name="Nusbaum C."/>
            <person name="Birren B."/>
        </authorList>
    </citation>
    <scope>NUCLEOTIDE SEQUENCE [LARGE SCALE GENOMIC DNA]</scope>
    <source>
        <strain evidence="2 3">CBS 119918</strain>
    </source>
</reference>
<feature type="compositionally biased region" description="Low complexity" evidence="1">
    <location>
        <begin position="166"/>
        <end position="181"/>
    </location>
</feature>
<name>A0A072P4A1_9EURO</name>
<protein>
    <submittedName>
        <fullName evidence="2">Uncharacterized protein</fullName>
    </submittedName>
</protein>
<gene>
    <name evidence="2" type="ORF">A1O9_09704</name>
</gene>
<dbReference type="VEuPathDB" id="FungiDB:A1O9_09704"/>
<evidence type="ECO:0000313" key="2">
    <source>
        <dbReference type="EMBL" id="KEF54537.1"/>
    </source>
</evidence>
<comment type="caution">
    <text evidence="2">The sequence shown here is derived from an EMBL/GenBank/DDBJ whole genome shotgun (WGS) entry which is preliminary data.</text>
</comment>
<feature type="compositionally biased region" description="Acidic residues" evidence="1">
    <location>
        <begin position="204"/>
        <end position="217"/>
    </location>
</feature>
<dbReference type="HOGENOM" id="CLU_030520_0_0_1"/>
<feature type="region of interest" description="Disordered" evidence="1">
    <location>
        <begin position="1"/>
        <end position="27"/>
    </location>
</feature>
<evidence type="ECO:0000313" key="3">
    <source>
        <dbReference type="Proteomes" id="UP000027920"/>
    </source>
</evidence>
<dbReference type="Proteomes" id="UP000027920">
    <property type="component" value="Unassembled WGS sequence"/>
</dbReference>
<organism evidence="2 3">
    <name type="scientific">Exophiala aquamarina CBS 119918</name>
    <dbReference type="NCBI Taxonomy" id="1182545"/>
    <lineage>
        <taxon>Eukaryota</taxon>
        <taxon>Fungi</taxon>
        <taxon>Dikarya</taxon>
        <taxon>Ascomycota</taxon>
        <taxon>Pezizomycotina</taxon>
        <taxon>Eurotiomycetes</taxon>
        <taxon>Chaetothyriomycetidae</taxon>
        <taxon>Chaetothyriales</taxon>
        <taxon>Herpotrichiellaceae</taxon>
        <taxon>Exophiala</taxon>
    </lineage>
</organism>
<dbReference type="GeneID" id="25284612"/>
<evidence type="ECO:0000256" key="1">
    <source>
        <dbReference type="SAM" id="MobiDB-lite"/>
    </source>
</evidence>
<dbReference type="AlphaFoldDB" id="A0A072P4A1"/>
<dbReference type="EMBL" id="AMGV01000010">
    <property type="protein sequence ID" value="KEF54537.1"/>
    <property type="molecule type" value="Genomic_DNA"/>
</dbReference>
<keyword evidence="3" id="KW-1185">Reference proteome</keyword>
<dbReference type="OrthoDB" id="5385072at2759"/>